<keyword evidence="2" id="KW-1185">Reference proteome</keyword>
<dbReference type="Proteomes" id="UP000267289">
    <property type="component" value="Unassembled WGS sequence"/>
</dbReference>
<gene>
    <name evidence="1" type="ORF">LAUMK13_00330</name>
</gene>
<evidence type="ECO:0000313" key="1">
    <source>
        <dbReference type="EMBL" id="VBA33731.1"/>
    </source>
</evidence>
<name>A0A498PQU5_9MYCO</name>
<dbReference type="EMBL" id="UPHQ01000014">
    <property type="protein sequence ID" value="VBA33731.1"/>
    <property type="molecule type" value="Genomic_DNA"/>
</dbReference>
<evidence type="ECO:0000313" key="2">
    <source>
        <dbReference type="Proteomes" id="UP000267289"/>
    </source>
</evidence>
<dbReference type="AlphaFoldDB" id="A0A498PQU5"/>
<sequence>MSVVLTSRWAKANAIPVRRFAKGENKEEIARPLIEEAERDAARGGWC</sequence>
<reference evidence="1 2" key="1">
    <citation type="submission" date="2018-09" db="EMBL/GenBank/DDBJ databases">
        <authorList>
            <person name="Tagini F."/>
        </authorList>
    </citation>
    <scope>NUCLEOTIDE SEQUENCE [LARGE SCALE GENOMIC DNA]</scope>
    <source>
        <strain evidence="1 2">MK13</strain>
    </source>
</reference>
<organism evidence="1 2">
    <name type="scientific">Mycobacterium innocens</name>
    <dbReference type="NCBI Taxonomy" id="2341083"/>
    <lineage>
        <taxon>Bacteria</taxon>
        <taxon>Bacillati</taxon>
        <taxon>Actinomycetota</taxon>
        <taxon>Actinomycetes</taxon>
        <taxon>Mycobacteriales</taxon>
        <taxon>Mycobacteriaceae</taxon>
        <taxon>Mycobacterium</taxon>
    </lineage>
</organism>
<proteinExistence type="predicted"/>
<accession>A0A498PQU5</accession>
<protein>
    <submittedName>
        <fullName evidence="1">Uncharacterized protein</fullName>
    </submittedName>
</protein>